<protein>
    <recommendedName>
        <fullName evidence="3">RING-type E3 ubiquitin transferase</fullName>
        <ecNumber evidence="3">2.3.2.27</ecNumber>
    </recommendedName>
</protein>
<evidence type="ECO:0000313" key="14">
    <source>
        <dbReference type="EMBL" id="MBF4160250.1"/>
    </source>
</evidence>
<gene>
    <name evidence="14" type="ORF">ISG29_01005</name>
</gene>
<feature type="domain" description="E3 Ubiquitin ligase MUL1-like" evidence="13">
    <location>
        <begin position="97"/>
        <end position="253"/>
    </location>
</feature>
<keyword evidence="4" id="KW-0808">Transferase</keyword>
<keyword evidence="8" id="KW-0833">Ubl conjugation pathway</keyword>
<dbReference type="EMBL" id="JADIVZ010000001">
    <property type="protein sequence ID" value="MBF4160250.1"/>
    <property type="molecule type" value="Genomic_DNA"/>
</dbReference>
<evidence type="ECO:0000256" key="8">
    <source>
        <dbReference type="ARBA" id="ARBA00022786"/>
    </source>
</evidence>
<keyword evidence="15" id="KW-1185">Reference proteome</keyword>
<accession>A0A930Y4J4</accession>
<dbReference type="RefSeq" id="WP_194501508.1">
    <property type="nucleotide sequence ID" value="NZ_JADIVZ010000001.1"/>
</dbReference>
<dbReference type="AlphaFoldDB" id="A0A930Y4J4"/>
<sequence length="263" mass="28747">MTPYLIGSAVALAFAAYMFWESRRSTDQVARFVGTETSTAADVHALAQAAAAAAGPGVFAHRVELTGAAVPGREGPLVSEFTDTECLWYRHKVTHHYEETYRNSDGDRRTRRKEDVISDVSSKQPFLLRDDSGDIRLVPTARVDHPRKVASEFRQADGGGGTTVEIGRFSLTLPTSGDRTIGYEYEEWVLTPGTRVFVSGEAFDDRGELEVRGPKGPDKMLISTRSEDELLEHHRGERLKQVGLAAAGLVGSIVLLVLAFVLG</sequence>
<evidence type="ECO:0000256" key="7">
    <source>
        <dbReference type="ARBA" id="ARBA00022771"/>
    </source>
</evidence>
<name>A0A930Y4J4_9ACTN</name>
<evidence type="ECO:0000256" key="9">
    <source>
        <dbReference type="ARBA" id="ARBA00022833"/>
    </source>
</evidence>
<evidence type="ECO:0000256" key="4">
    <source>
        <dbReference type="ARBA" id="ARBA00022679"/>
    </source>
</evidence>
<evidence type="ECO:0000256" key="10">
    <source>
        <dbReference type="ARBA" id="ARBA00022989"/>
    </source>
</evidence>
<proteinExistence type="predicted"/>
<keyword evidence="9" id="KW-0862">Zinc</keyword>
<dbReference type="InterPro" id="IPR022170">
    <property type="entry name" value="MUL1-like"/>
</dbReference>
<feature type="transmembrane region" description="Helical" evidence="12">
    <location>
        <begin position="242"/>
        <end position="262"/>
    </location>
</feature>
<evidence type="ECO:0000256" key="11">
    <source>
        <dbReference type="ARBA" id="ARBA00023136"/>
    </source>
</evidence>
<keyword evidence="7" id="KW-0863">Zinc-finger</keyword>
<evidence type="ECO:0000256" key="12">
    <source>
        <dbReference type="SAM" id="Phobius"/>
    </source>
</evidence>
<organism evidence="14 15">
    <name type="scientific">Nocardioides acrostichi</name>
    <dbReference type="NCBI Taxonomy" id="2784339"/>
    <lineage>
        <taxon>Bacteria</taxon>
        <taxon>Bacillati</taxon>
        <taxon>Actinomycetota</taxon>
        <taxon>Actinomycetes</taxon>
        <taxon>Propionibacteriales</taxon>
        <taxon>Nocardioidaceae</taxon>
        <taxon>Nocardioides</taxon>
    </lineage>
</organism>
<dbReference type="Pfam" id="PF12483">
    <property type="entry name" value="GIDE"/>
    <property type="match status" value="1"/>
</dbReference>
<evidence type="ECO:0000256" key="5">
    <source>
        <dbReference type="ARBA" id="ARBA00022692"/>
    </source>
</evidence>
<evidence type="ECO:0000256" key="1">
    <source>
        <dbReference type="ARBA" id="ARBA00000900"/>
    </source>
</evidence>
<evidence type="ECO:0000313" key="15">
    <source>
        <dbReference type="Proteomes" id="UP000656804"/>
    </source>
</evidence>
<keyword evidence="5 12" id="KW-0812">Transmembrane</keyword>
<comment type="catalytic activity">
    <reaction evidence="1">
        <text>S-ubiquitinyl-[E2 ubiquitin-conjugating enzyme]-L-cysteine + [acceptor protein]-L-lysine = [E2 ubiquitin-conjugating enzyme]-L-cysteine + N(6)-ubiquitinyl-[acceptor protein]-L-lysine.</text>
        <dbReference type="EC" id="2.3.2.27"/>
    </reaction>
</comment>
<evidence type="ECO:0000256" key="3">
    <source>
        <dbReference type="ARBA" id="ARBA00012483"/>
    </source>
</evidence>
<dbReference type="GO" id="GO:0016567">
    <property type="term" value="P:protein ubiquitination"/>
    <property type="evidence" value="ECO:0007669"/>
    <property type="project" value="InterPro"/>
</dbReference>
<evidence type="ECO:0000256" key="6">
    <source>
        <dbReference type="ARBA" id="ARBA00022723"/>
    </source>
</evidence>
<reference evidence="14" key="1">
    <citation type="submission" date="2020-11" db="EMBL/GenBank/DDBJ databases">
        <title>Nocardioides sp. CBS4Y-1, whole genome shotgun sequence.</title>
        <authorList>
            <person name="Tuo L."/>
        </authorList>
    </citation>
    <scope>NUCLEOTIDE SEQUENCE</scope>
    <source>
        <strain evidence="14">CBS4Y-1</strain>
    </source>
</reference>
<dbReference type="GO" id="GO:0016020">
    <property type="term" value="C:membrane"/>
    <property type="evidence" value="ECO:0007669"/>
    <property type="project" value="UniProtKB-SubCell"/>
</dbReference>
<comment type="subcellular location">
    <subcellularLocation>
        <location evidence="2">Membrane</location>
        <topology evidence="2">Multi-pass membrane protein</topology>
    </subcellularLocation>
</comment>
<keyword evidence="10 12" id="KW-1133">Transmembrane helix</keyword>
<dbReference type="Proteomes" id="UP000656804">
    <property type="component" value="Unassembled WGS sequence"/>
</dbReference>
<feature type="transmembrane region" description="Helical" evidence="12">
    <location>
        <begin position="6"/>
        <end position="22"/>
    </location>
</feature>
<comment type="caution">
    <text evidence="14">The sequence shown here is derived from an EMBL/GenBank/DDBJ whole genome shotgun (WGS) entry which is preliminary data.</text>
</comment>
<dbReference type="GO" id="GO:0008270">
    <property type="term" value="F:zinc ion binding"/>
    <property type="evidence" value="ECO:0007669"/>
    <property type="project" value="UniProtKB-KW"/>
</dbReference>
<keyword evidence="6" id="KW-0479">Metal-binding</keyword>
<dbReference type="EC" id="2.3.2.27" evidence="3"/>
<dbReference type="GO" id="GO:0061630">
    <property type="term" value="F:ubiquitin protein ligase activity"/>
    <property type="evidence" value="ECO:0007669"/>
    <property type="project" value="UniProtKB-EC"/>
</dbReference>
<evidence type="ECO:0000256" key="2">
    <source>
        <dbReference type="ARBA" id="ARBA00004141"/>
    </source>
</evidence>
<evidence type="ECO:0000259" key="13">
    <source>
        <dbReference type="Pfam" id="PF12483"/>
    </source>
</evidence>
<keyword evidence="11 12" id="KW-0472">Membrane</keyword>